<dbReference type="AlphaFoldDB" id="A0A813UVV8"/>
<dbReference type="Proteomes" id="UP000663891">
    <property type="component" value="Unassembled WGS sequence"/>
</dbReference>
<dbReference type="SMART" id="SM00049">
    <property type="entry name" value="DEP"/>
    <property type="match status" value="1"/>
</dbReference>
<dbReference type="EMBL" id="CAJNOE010000058">
    <property type="protein sequence ID" value="CAF0832415.1"/>
    <property type="molecule type" value="Genomic_DNA"/>
</dbReference>
<name>A0A813UVV8_9BILA</name>
<dbReference type="EMBL" id="CAJOBB010002190">
    <property type="protein sequence ID" value="CAF3946496.1"/>
    <property type="molecule type" value="Genomic_DNA"/>
</dbReference>
<dbReference type="PANTHER" id="PTHR16206">
    <property type="entry name" value="DEP DOMAIN-CONTAINING"/>
    <property type="match status" value="1"/>
</dbReference>
<proteinExistence type="predicted"/>
<dbReference type="SUPFAM" id="SSF46785">
    <property type="entry name" value="Winged helix' DNA-binding domain"/>
    <property type="match status" value="1"/>
</dbReference>
<evidence type="ECO:0000313" key="3">
    <source>
        <dbReference type="EMBL" id="CAF0999327.1"/>
    </source>
</evidence>
<evidence type="ECO:0000313" key="9">
    <source>
        <dbReference type="Proteomes" id="UP000663860"/>
    </source>
</evidence>
<keyword evidence="8" id="KW-1185">Reference proteome</keyword>
<reference evidence="2" key="1">
    <citation type="submission" date="2021-02" db="EMBL/GenBank/DDBJ databases">
        <authorList>
            <person name="Nowell W R."/>
        </authorList>
    </citation>
    <scope>NUCLEOTIDE SEQUENCE</scope>
</reference>
<accession>A0A813UVV8</accession>
<dbReference type="Pfam" id="PF00610">
    <property type="entry name" value="DEP"/>
    <property type="match status" value="1"/>
</dbReference>
<dbReference type="Proteomes" id="UP000663860">
    <property type="component" value="Unassembled WGS sequence"/>
</dbReference>
<dbReference type="EMBL" id="CAJNOI010000071">
    <property type="protein sequence ID" value="CAF0999327.1"/>
    <property type="molecule type" value="Genomic_DNA"/>
</dbReference>
<dbReference type="PANTHER" id="PTHR16206:SF4">
    <property type="entry name" value="PROTEIN LET-99"/>
    <property type="match status" value="1"/>
</dbReference>
<evidence type="ECO:0000313" key="5">
    <source>
        <dbReference type="EMBL" id="CAF1111763.1"/>
    </source>
</evidence>
<organism evidence="2 9">
    <name type="scientific">Adineta steineri</name>
    <dbReference type="NCBI Taxonomy" id="433720"/>
    <lineage>
        <taxon>Eukaryota</taxon>
        <taxon>Metazoa</taxon>
        <taxon>Spiralia</taxon>
        <taxon>Gnathifera</taxon>
        <taxon>Rotifera</taxon>
        <taxon>Eurotatoria</taxon>
        <taxon>Bdelloidea</taxon>
        <taxon>Adinetida</taxon>
        <taxon>Adinetidae</taxon>
        <taxon>Adineta</taxon>
    </lineage>
</organism>
<evidence type="ECO:0000313" key="6">
    <source>
        <dbReference type="EMBL" id="CAF3694966.1"/>
    </source>
</evidence>
<dbReference type="GO" id="GO:0035556">
    <property type="term" value="P:intracellular signal transduction"/>
    <property type="evidence" value="ECO:0007669"/>
    <property type="project" value="InterPro"/>
</dbReference>
<evidence type="ECO:0000313" key="7">
    <source>
        <dbReference type="EMBL" id="CAF3946496.1"/>
    </source>
</evidence>
<dbReference type="InterPro" id="IPR000591">
    <property type="entry name" value="DEP_dom"/>
</dbReference>
<dbReference type="Proteomes" id="UP000663877">
    <property type="component" value="Unassembled WGS sequence"/>
</dbReference>
<evidence type="ECO:0000313" key="2">
    <source>
        <dbReference type="EMBL" id="CAF0832415.1"/>
    </source>
</evidence>
<evidence type="ECO:0000313" key="8">
    <source>
        <dbReference type="Proteomes" id="UP000663832"/>
    </source>
</evidence>
<evidence type="ECO:0000313" key="4">
    <source>
        <dbReference type="EMBL" id="CAF1096876.1"/>
    </source>
</evidence>
<comment type="caution">
    <text evidence="2">The sequence shown here is derived from an EMBL/GenBank/DDBJ whole genome shotgun (WGS) entry which is preliminary data.</text>
</comment>
<dbReference type="InterPro" id="IPR036388">
    <property type="entry name" value="WH-like_DNA-bd_sf"/>
</dbReference>
<sequence>MYEKPKTPQFRATKMWNNLVQNFRASIKLKKKRHFFKTYQNCFSSSDAITCMLNILQQQSSGSNASSVTRTQAITILQSLYNAKIFSDIKDDSTRIDANDSKQFLDNNKIFKLLPQAEENLFPTVPTLDDNKSLSLPSNNETKTSFSPSSVFELMYAFARQKRRQNSISLFKP</sequence>
<dbReference type="InterPro" id="IPR036390">
    <property type="entry name" value="WH_DNA-bd_sf"/>
</dbReference>
<dbReference type="EMBL" id="CAJNOM010000132">
    <property type="protein sequence ID" value="CAF1111763.1"/>
    <property type="molecule type" value="Genomic_DNA"/>
</dbReference>
<dbReference type="Proteomes" id="UP000663881">
    <property type="component" value="Unassembled WGS sequence"/>
</dbReference>
<dbReference type="EMBL" id="CAJOAY010000573">
    <property type="protein sequence ID" value="CAF3694966.1"/>
    <property type="molecule type" value="Genomic_DNA"/>
</dbReference>
<feature type="domain" description="DEP" evidence="1">
    <location>
        <begin position="23"/>
        <end position="115"/>
    </location>
</feature>
<gene>
    <name evidence="3" type="ORF">BJG266_LOCUS15842</name>
    <name evidence="2" type="ORF">IZO911_LOCUS8604</name>
    <name evidence="7" type="ORF">KXQ929_LOCUS25353</name>
    <name evidence="6" type="ORF">OKA104_LOCUS12082</name>
    <name evidence="5" type="ORF">QVE165_LOCUS20885</name>
    <name evidence="4" type="ORF">VCS650_LOCUS19875</name>
</gene>
<dbReference type="Gene3D" id="1.10.10.10">
    <property type="entry name" value="Winged helix-like DNA-binding domain superfamily/Winged helix DNA-binding domain"/>
    <property type="match status" value="1"/>
</dbReference>
<dbReference type="OrthoDB" id="524326at2759"/>
<evidence type="ECO:0000259" key="1">
    <source>
        <dbReference type="SMART" id="SM00049"/>
    </source>
</evidence>
<dbReference type="Proteomes" id="UP000663832">
    <property type="component" value="Unassembled WGS sequence"/>
</dbReference>
<dbReference type="Proteomes" id="UP000663868">
    <property type="component" value="Unassembled WGS sequence"/>
</dbReference>
<protein>
    <recommendedName>
        <fullName evidence="1">DEP domain-containing protein</fullName>
    </recommendedName>
</protein>
<dbReference type="EMBL" id="CAJNON010000201">
    <property type="protein sequence ID" value="CAF1096876.1"/>
    <property type="molecule type" value="Genomic_DNA"/>
</dbReference>